<dbReference type="InterPro" id="IPR052422">
    <property type="entry name" value="Auxin_Ser/Thr_Kinase"/>
</dbReference>
<reference evidence="12" key="7">
    <citation type="submission" date="2012-08" db="EMBL/GenBank/DDBJ databases">
        <title>Oryza sativa nipponbare(GA3) genomic DNA, chromosome 5.</title>
        <authorList>
            <consortium name="IRGSP(International Rice Genome Sequencing Project)"/>
        </authorList>
    </citation>
    <scope>NUCLEOTIDE SEQUENCE</scope>
</reference>
<keyword evidence="3" id="KW-0812">Transmembrane</keyword>
<gene>
    <name evidence="12" type="ordered locus">Os05g0154300</name>
    <name evidence="11" type="ORF">OSJNBa0059G01.8</name>
</gene>
<evidence type="ECO:0000256" key="4">
    <source>
        <dbReference type="ARBA" id="ARBA00022729"/>
    </source>
</evidence>
<keyword evidence="5" id="KW-0677">Repeat</keyword>
<reference evidence="13" key="6">
    <citation type="journal article" date="2008" name="Nucleic Acids Res.">
        <title>The rice annotation project database (RAP-DB): 2008 update.</title>
        <authorList>
            <consortium name="The rice annotation project (RAP)"/>
        </authorList>
    </citation>
    <scope>GENOME REANNOTATION</scope>
    <source>
        <strain evidence="13">cv. Nipponbare</strain>
    </source>
</reference>
<dbReference type="PANTHER" id="PTHR47986">
    <property type="entry name" value="OSJNBA0070M12.3 PROTEIN"/>
    <property type="match status" value="1"/>
</dbReference>
<dbReference type="PANTHER" id="PTHR47986:SF1">
    <property type="entry name" value="OS04G0685900 PROTEIN"/>
    <property type="match status" value="1"/>
</dbReference>
<evidence type="ECO:0000256" key="7">
    <source>
        <dbReference type="ARBA" id="ARBA00023136"/>
    </source>
</evidence>
<feature type="domain" description="Leucine-rich repeat-containing N-terminal plant-type" evidence="10">
    <location>
        <begin position="49"/>
        <end position="72"/>
    </location>
</feature>
<evidence type="ECO:0000256" key="3">
    <source>
        <dbReference type="ARBA" id="ARBA00022692"/>
    </source>
</evidence>
<keyword evidence="4" id="KW-0732">Signal</keyword>
<dbReference type="InterPro" id="IPR013210">
    <property type="entry name" value="LRR_N_plant-typ"/>
</dbReference>
<dbReference type="InterPro" id="IPR032675">
    <property type="entry name" value="LRR_dom_sf"/>
</dbReference>
<dbReference type="AlphaFoldDB" id="Q60F27"/>
<dbReference type="Proteomes" id="UP000000763">
    <property type="component" value="Chromosome 5"/>
</dbReference>
<evidence type="ECO:0000256" key="5">
    <source>
        <dbReference type="ARBA" id="ARBA00022737"/>
    </source>
</evidence>
<dbReference type="GO" id="GO:0016020">
    <property type="term" value="C:membrane"/>
    <property type="evidence" value="ECO:0007669"/>
    <property type="project" value="UniProtKB-SubCell"/>
</dbReference>
<reference evidence="12" key="4">
    <citation type="journal article" date="2007" name="Genome Res.">
        <title>Curated Genome Annotation of Oryza sativa ssp. japonica and Comparative Genome Analysis with Arabidopsis thaliana.</title>
        <authorList>
            <consortium name="The Rice Annotation Project (RAP)"/>
            <person name="Itoh T."/>
            <person name="Tanaka T."/>
            <person name="Barrero R.A."/>
            <person name="Yamasaki C."/>
            <person name="Fujii Y."/>
            <person name="Hilton P.B."/>
            <person name="Antonio B.A."/>
            <person name="Aono H."/>
            <person name="Apweiler R."/>
            <person name="Bruskiewich R."/>
            <person name="Bureau T."/>
            <person name="Burr F."/>
            <person name="Costa de Oliveira A."/>
            <person name="Fuks G."/>
            <person name="Habara T."/>
            <person name="Haberer G."/>
            <person name="Han B."/>
            <person name="Harada E."/>
            <person name="Hiraki A.T."/>
            <person name="Hirochika H."/>
            <person name="Hoen D."/>
            <person name="Hokari H."/>
            <person name="Hosokawa S."/>
            <person name="Hsing Y."/>
            <person name="Ikawa H."/>
            <person name="Ikeo K."/>
            <person name="Imanishi T."/>
            <person name="Ito Y."/>
            <person name="Jaiswal P."/>
            <person name="Kanno M."/>
            <person name="Kawahara Y."/>
            <person name="Kawamura T."/>
            <person name="Kawashima H."/>
            <person name="Khurana J.P."/>
            <person name="Kikuchi S."/>
            <person name="Komatsu S."/>
            <person name="Koyanagi K.O."/>
            <person name="Kubooka H."/>
            <person name="Lieberherr D."/>
            <person name="Lin Y.C."/>
            <person name="Lonsdale D."/>
            <person name="Matsumoto T."/>
            <person name="Matsuya A."/>
            <person name="McCombie W.R."/>
            <person name="Messing J."/>
            <person name="Miyao A."/>
            <person name="Mulder N."/>
            <person name="Nagamura Y."/>
            <person name="Nam J."/>
            <person name="Namiki N."/>
            <person name="Numa H."/>
            <person name="Nurimoto S."/>
            <person name="O'donovan C."/>
            <person name="Ohyanagi H."/>
            <person name="Okido T."/>
            <person name="Oota S."/>
            <person name="Osato N."/>
            <person name="Palmer L.E."/>
            <person name="Quetier F."/>
            <person name="Raghuvanshi S."/>
            <person name="Saichi N."/>
            <person name="Sakai H."/>
            <person name="Sakai Y."/>
            <person name="Sakata K."/>
            <person name="Sakurai T."/>
            <person name="Sato F."/>
            <person name="Sato Y."/>
            <person name="Schoof H."/>
            <person name="Seki M."/>
            <person name="Shibata M."/>
            <person name="Shimizu Y."/>
            <person name="Shinozaki K."/>
            <person name="Shinso Y."/>
            <person name="Singh N.K."/>
            <person name="Smith-White B."/>
            <person name="Takeda J."/>
            <person name="Tanino M."/>
            <person name="Tatusova T."/>
            <person name="Thongjuea S."/>
            <person name="Todokoro F."/>
            <person name="Tsugane M."/>
            <person name="Tyagi A.K."/>
            <person name="Vanavichit A."/>
            <person name="Wang A."/>
            <person name="Wing R.A."/>
            <person name="Yamaguchi K."/>
            <person name="Yamamoto M."/>
            <person name="Yamamoto N."/>
            <person name="Yu Y."/>
            <person name="Zhang H."/>
            <person name="Zhao Q."/>
            <person name="Higo K."/>
            <person name="Burr B."/>
            <person name="Gojobori T."/>
            <person name="Sasaki T."/>
        </authorList>
    </citation>
    <scope>NUCLEOTIDE SEQUENCE</scope>
</reference>
<dbReference type="KEGG" id="dosa:Os05g0154300"/>
<evidence type="ECO:0000259" key="10">
    <source>
        <dbReference type="Pfam" id="PF08263"/>
    </source>
</evidence>
<reference evidence="12 13" key="2">
    <citation type="journal article" date="2005" name="Nature">
        <title>The map-based sequence of the rice genome.</title>
        <authorList>
            <consortium name="International rice genome sequencing project (IRGSP)"/>
            <person name="Matsumoto T."/>
            <person name="Wu J."/>
            <person name="Kanamori H."/>
            <person name="Katayose Y."/>
            <person name="Fujisawa M."/>
            <person name="Namiki N."/>
            <person name="Mizuno H."/>
            <person name="Yamamoto K."/>
            <person name="Antonio B.A."/>
            <person name="Baba T."/>
            <person name="Sakata K."/>
            <person name="Nagamura Y."/>
            <person name="Aoki H."/>
            <person name="Arikawa K."/>
            <person name="Arita K."/>
            <person name="Bito T."/>
            <person name="Chiden Y."/>
            <person name="Fujitsuka N."/>
            <person name="Fukunaka R."/>
            <person name="Hamada M."/>
            <person name="Harada C."/>
            <person name="Hayashi A."/>
            <person name="Hijishita S."/>
            <person name="Honda M."/>
            <person name="Hosokawa S."/>
            <person name="Ichikawa Y."/>
            <person name="Idonuma A."/>
            <person name="Iijima M."/>
            <person name="Ikeda M."/>
            <person name="Ikeno M."/>
            <person name="Ito K."/>
            <person name="Ito S."/>
            <person name="Ito T."/>
            <person name="Ito Y."/>
            <person name="Ito Y."/>
            <person name="Iwabuchi A."/>
            <person name="Kamiya K."/>
            <person name="Karasawa W."/>
            <person name="Kurita K."/>
            <person name="Katagiri S."/>
            <person name="Kikuta A."/>
            <person name="Kobayashi H."/>
            <person name="Kobayashi N."/>
            <person name="Machita K."/>
            <person name="Maehara T."/>
            <person name="Masukawa M."/>
            <person name="Mizubayashi T."/>
            <person name="Mukai Y."/>
            <person name="Nagasaki H."/>
            <person name="Nagata Y."/>
            <person name="Naito S."/>
            <person name="Nakashima M."/>
            <person name="Nakama Y."/>
            <person name="Nakamichi Y."/>
            <person name="Nakamura M."/>
            <person name="Meguro A."/>
            <person name="Negishi M."/>
            <person name="Ohta I."/>
            <person name="Ohta T."/>
            <person name="Okamoto M."/>
            <person name="Ono N."/>
            <person name="Saji S."/>
            <person name="Sakaguchi M."/>
            <person name="Sakai K."/>
            <person name="Shibata M."/>
            <person name="Shimokawa T."/>
            <person name="Song J."/>
            <person name="Takazaki Y."/>
            <person name="Terasawa K."/>
            <person name="Tsugane M."/>
            <person name="Tsuji K."/>
            <person name="Ueda S."/>
            <person name="Waki K."/>
            <person name="Yamagata H."/>
            <person name="Yamamoto M."/>
            <person name="Yamamoto S."/>
            <person name="Yamane H."/>
            <person name="Yoshiki S."/>
            <person name="Yoshihara R."/>
            <person name="Yukawa K."/>
            <person name="Zhong H."/>
            <person name="Yano M."/>
            <person name="Yuan Q."/>
            <person name="Ouyang S."/>
            <person name="Liu J."/>
            <person name="Jones K.M."/>
            <person name="Gansberger K."/>
            <person name="Moffat K."/>
            <person name="Hill J."/>
            <person name="Bera J."/>
            <person name="Fadrosh D."/>
            <person name="Jin S."/>
            <person name="Johri S."/>
            <person name="Kim M."/>
            <person name="Overton L."/>
            <person name="Reardon M."/>
            <person name="Tsitrin T."/>
            <person name="Vuong H."/>
            <person name="Weaver B."/>
            <person name="Ciecko A."/>
            <person name="Tallon L."/>
            <person name="Jackson J."/>
            <person name="Pai G."/>
            <person name="Aken S.V."/>
            <person name="Utterback T."/>
            <person name="Reidmuller S."/>
            <person name="Feldblyum T."/>
            <person name="Hsiao J."/>
            <person name="Zismann V."/>
            <person name="Iobst S."/>
            <person name="de Vazeille A.R."/>
            <person name="Buell C.R."/>
            <person name="Ying K."/>
            <person name="Li Y."/>
            <person name="Lu T."/>
            <person name="Huang Y."/>
            <person name="Zhao Q."/>
            <person name="Feng Q."/>
            <person name="Zhang L."/>
            <person name="Zhu J."/>
            <person name="Weng Q."/>
            <person name="Mu J."/>
            <person name="Lu Y."/>
            <person name="Fan D."/>
            <person name="Liu Y."/>
            <person name="Guan J."/>
            <person name="Zhang Y."/>
            <person name="Yu S."/>
            <person name="Liu X."/>
            <person name="Zhang Y."/>
            <person name="Hong G."/>
            <person name="Han B."/>
            <person name="Choisne N."/>
            <person name="Demange N."/>
            <person name="Orjeda G."/>
            <person name="Samain S."/>
            <person name="Cattolico L."/>
            <person name="Pelletier E."/>
            <person name="Couloux A."/>
            <person name="Segurens B."/>
            <person name="Wincker P."/>
            <person name="D'Hont A."/>
            <person name="Scarpelli C."/>
            <person name="Weissenbach J."/>
            <person name="Salanoubat M."/>
            <person name="Quetier F."/>
            <person name="Yu Y."/>
            <person name="Kim H.R."/>
            <person name="Rambo T."/>
            <person name="Currie J."/>
            <person name="Collura K."/>
            <person name="Luo M."/>
            <person name="Yang T."/>
            <person name="Ammiraju J.S.S."/>
            <person name="Engler F."/>
            <person name="Soderlund C."/>
            <person name="Wing R.A."/>
            <person name="Palmer L.E."/>
            <person name="de la Bastide M."/>
            <person name="Spiegel L."/>
            <person name="Nascimento L."/>
            <person name="Zutavern T."/>
            <person name="O'Shaughnessy A."/>
            <person name="Dike S."/>
            <person name="Dedhia N."/>
            <person name="Preston R."/>
            <person name="Balija V."/>
            <person name="McCombie W.R."/>
            <person name="Chow T."/>
            <person name="Chen H."/>
            <person name="Chung M."/>
            <person name="Chen C."/>
            <person name="Shaw J."/>
            <person name="Wu H."/>
            <person name="Hsiao K."/>
            <person name="Chao Y."/>
            <person name="Chu M."/>
            <person name="Cheng C."/>
            <person name="Hour A."/>
            <person name="Lee P."/>
            <person name="Lin S."/>
            <person name="Lin Y."/>
            <person name="Liou J."/>
            <person name="Liu S."/>
            <person name="Hsing Y."/>
            <person name="Raghuvanshi S."/>
            <person name="Mohanty A."/>
            <person name="Bharti A.K."/>
            <person name="Gaur A."/>
            <person name="Gupta V."/>
            <person name="Kumar D."/>
            <person name="Ravi V."/>
            <person name="Vij S."/>
            <person name="Kapur A."/>
            <person name="Khurana P."/>
            <person name="Khurana P."/>
            <person name="Khurana J.P."/>
            <person name="Tyagi A.K."/>
            <person name="Gaikwad K."/>
            <person name="Singh A."/>
            <person name="Dalal V."/>
            <person name="Srivastava S."/>
            <person name="Dixit A."/>
            <person name="Pal A.K."/>
            <person name="Ghazi I.A."/>
            <person name="Yadav M."/>
            <person name="Pandit A."/>
            <person name="Bhargava A."/>
            <person name="Sureshbabu K."/>
            <person name="Batra K."/>
            <person name="Sharma T.R."/>
            <person name="Mohapatra T."/>
            <person name="Singh N.K."/>
            <person name="Messing J."/>
            <person name="Nelson A.B."/>
            <person name="Fuks G."/>
            <person name="Kavchok S."/>
            <person name="Keizer G."/>
            <person name="Linton E."/>
            <person name="Llaca V."/>
            <person name="Song R."/>
            <person name="Tanyolac B."/>
            <person name="Young S."/>
            <person name="Ho-Il K."/>
            <person name="Hahn J.H."/>
            <person name="Sangsakoo G."/>
            <person name="Vanavichit A."/>
            <person name="de Mattos Luiz.A.T."/>
            <person name="Zimmer P.D."/>
            <person name="Malone G."/>
            <person name="Dellagostin O."/>
            <person name="de Oliveira A.C."/>
            <person name="Bevan M."/>
            <person name="Bancroft I."/>
            <person name="Minx P."/>
            <person name="Cordum H."/>
            <person name="Wilson R."/>
            <person name="Cheng Z."/>
            <person name="Jin W."/>
            <person name="Jiang J."/>
            <person name="Leong S.A."/>
            <person name="Iwama H."/>
            <person name="Gojobori T."/>
            <person name="Itoh T."/>
            <person name="Niimura Y."/>
            <person name="Fujii Y."/>
            <person name="Habara T."/>
            <person name="Sakai H."/>
            <person name="Sato Y."/>
            <person name="Wilson G."/>
            <person name="Kumar K."/>
            <person name="McCouch S."/>
            <person name="Juretic N."/>
            <person name="Hoen D."/>
            <person name="Wright S."/>
            <person name="Bruskiewich R."/>
            <person name="Bureau T."/>
            <person name="Miyao A."/>
            <person name="Hirochika H."/>
            <person name="Nishikawa T."/>
            <person name="Kadowaki K."/>
            <person name="Sugiura M."/>
            <person name="Burr B."/>
            <person name="Sasaki T."/>
        </authorList>
    </citation>
    <scope>NUCLEOTIDE SEQUENCE [LARGE SCALE GENOMIC DNA]</scope>
    <source>
        <strain evidence="13">cv. Nipponbare</strain>
    </source>
</reference>
<evidence type="ECO:0000256" key="2">
    <source>
        <dbReference type="ARBA" id="ARBA00022614"/>
    </source>
</evidence>
<reference evidence="12" key="5">
    <citation type="journal article" date="2008" name="Nucleic Acids Res.">
        <title>The Rice Annotation Project Database (RAP-DB): 2008 update.</title>
        <authorList>
            <consortium name="The Rice Annotation Project (RAP)"/>
            <person name="Tanaka T."/>
            <person name="Antonio B.A."/>
            <person name="Kikuchi S."/>
            <person name="Matsumoto T."/>
            <person name="Nagamura Y."/>
            <person name="Numa H."/>
            <person name="Sakai H."/>
            <person name="Wu J."/>
            <person name="Itoh T."/>
            <person name="Sasaki T."/>
            <person name="Aono R."/>
            <person name="Fujii Y."/>
            <person name="Habara T."/>
            <person name="Harada E."/>
            <person name="Kanno M."/>
            <person name="Kawahara Y."/>
            <person name="Kawashima H."/>
            <person name="Kubooka H."/>
            <person name="Matsuya A."/>
            <person name="Nakaoka H."/>
            <person name="Saichi N."/>
            <person name="Sanbonmatsu R."/>
            <person name="Sato Y."/>
            <person name="Shinso Y."/>
            <person name="Suzuki M."/>
            <person name="Takeda J."/>
            <person name="Tanino M."/>
            <person name="Todokoro F."/>
            <person name="Yamaguchi K."/>
            <person name="Yamamoto N."/>
            <person name="Yamasaki C."/>
            <person name="Imanishi T."/>
            <person name="Okido T."/>
            <person name="Tada M."/>
            <person name="Ikeo K."/>
            <person name="Tateno Y."/>
            <person name="Gojobori T."/>
            <person name="Lin Y.C."/>
            <person name="Wei F.J."/>
            <person name="Hsing Y.I."/>
            <person name="Zhao Q."/>
            <person name="Han B."/>
            <person name="Kramer M.R."/>
            <person name="McCombie R.W."/>
            <person name="Lonsdale D."/>
            <person name="O'Donovan C.C."/>
            <person name="Whitfield E.J."/>
            <person name="Apweiler R."/>
            <person name="Koyanagi K.O."/>
            <person name="Khurana J.P."/>
            <person name="Raghuvanshi S."/>
            <person name="Singh N.K."/>
            <person name="Tyagi A.K."/>
            <person name="Haberer G."/>
            <person name="Fujisawa M."/>
            <person name="Hosokawa S."/>
            <person name="Ito Y."/>
            <person name="Ikawa H."/>
            <person name="Shibata M."/>
            <person name="Yamamoto M."/>
            <person name="Bruskiewich R.M."/>
            <person name="Hoen D.R."/>
            <person name="Bureau TE."/>
            <person name="Namiki N."/>
            <person name="Ohyanagi H."/>
            <person name="Sakai Y."/>
            <person name="Nobushima S."/>
            <person name="Sakata K."/>
            <person name="Barrero R.A."/>
            <person name="Sato Y."/>
            <person name="Souvorov A."/>
            <person name="Smith-White B."/>
            <person name="Tatusova T."/>
            <person name="An S."/>
            <person name="An G."/>
            <person name="OOta S."/>
            <person name="Fuks G."/>
            <person name="Messing J."/>
            <person name="Christie K.R."/>
            <person name="Lieberherr D."/>
            <person name="Kim H."/>
            <person name="Zuccolo A."/>
            <person name="Wing R.A."/>
            <person name="Nobuta K."/>
            <person name="Green P.J."/>
            <person name="Lu C."/>
            <person name="Meyers BC."/>
            <person name="Chaparro C."/>
            <person name="Piegu B."/>
            <person name="Panaud O."/>
            <person name="Echeverria M."/>
        </authorList>
    </citation>
    <scope>NUCLEOTIDE SEQUENCE</scope>
</reference>
<dbReference type="SUPFAM" id="SSF52058">
    <property type="entry name" value="L domain-like"/>
    <property type="match status" value="1"/>
</dbReference>
<evidence type="ECO:0000313" key="12">
    <source>
        <dbReference type="EMBL" id="BAH92953.1"/>
    </source>
</evidence>
<dbReference type="Pfam" id="PF00560">
    <property type="entry name" value="LRR_1"/>
    <property type="match status" value="1"/>
</dbReference>
<reference evidence="12" key="8">
    <citation type="submission" date="2012-08" db="EMBL/GenBank/DDBJ databases">
        <title>The Second Rice Annotation Project Meeting (RAP2).</title>
        <authorList>
            <consortium name="The Rice Annotation Project (RAP)"/>
        </authorList>
    </citation>
    <scope>NUCLEOTIDE SEQUENCE</scope>
</reference>
<dbReference type="HOGENOM" id="CLU_1952428_0_0_1"/>
<keyword evidence="2" id="KW-0433">Leucine-rich repeat</keyword>
<evidence type="ECO:0000256" key="6">
    <source>
        <dbReference type="ARBA" id="ARBA00022989"/>
    </source>
</evidence>
<reference evidence="12" key="3">
    <citation type="journal article" date="2006" name="Nucleic Acids Res.">
        <title>The Rice Annotation Project Database (RAP-DB): hub for Oryza sativa ssp. japonica genome information.</title>
        <authorList>
            <person name="Ohyanagi H."/>
            <person name="Tanaka T."/>
            <person name="Sakai H."/>
            <person name="Shigemoto Y."/>
            <person name="Yamaguchi K."/>
            <person name="Habara T."/>
            <person name="Fujii Y."/>
            <person name="Antonio B.A."/>
            <person name="Nagamura Y."/>
            <person name="Imanishi T."/>
            <person name="Ikeo K."/>
            <person name="Itoh T."/>
            <person name="Gojobori T."/>
            <person name="Sasaki T."/>
        </authorList>
    </citation>
    <scope>NUCLEOTIDE SEQUENCE</scope>
</reference>
<dbReference type="EMBL" id="AP008211">
    <property type="protein sequence ID" value="BAH92953.1"/>
    <property type="molecule type" value="Genomic_DNA"/>
</dbReference>
<protein>
    <submittedName>
        <fullName evidence="12">Os05g0154300 protein</fullName>
    </submittedName>
</protein>
<evidence type="ECO:0000256" key="9">
    <source>
        <dbReference type="ARBA" id="ARBA00023180"/>
    </source>
</evidence>
<keyword evidence="8" id="KW-0675">Receptor</keyword>
<evidence type="ECO:0000256" key="8">
    <source>
        <dbReference type="ARBA" id="ARBA00023170"/>
    </source>
</evidence>
<proteinExistence type="predicted"/>
<comment type="subcellular location">
    <subcellularLocation>
        <location evidence="1">Membrane</location>
        <topology evidence="1">Single-pass membrane protein</topology>
    </subcellularLocation>
</comment>
<evidence type="ECO:0000313" key="11">
    <source>
        <dbReference type="EMBL" id="AAV31321.1"/>
    </source>
</evidence>
<dbReference type="EMBL" id="AC093492">
    <property type="protein sequence ID" value="AAV31321.1"/>
    <property type="molecule type" value="Genomic_DNA"/>
</dbReference>
<dbReference type="InterPro" id="IPR001611">
    <property type="entry name" value="Leu-rich_rpt"/>
</dbReference>
<sequence length="292" mass="32056">MADSRDPVWKHGESIAPGWRSSMFVARSTKANAGDMATMRVLAQFLGADRALGWGRASPDPCDGSWLGITCDASGYVVYIIANNSGLTGHLPRETRNLSMLAAIYLNNNSLSGDVPPLGPNLMEISLSYNRFMSISPEFFKDMEIVFSLSAVNANIIGPIPEFVGDHFKYLGTLKLQGNSLFGHIPTSFASTRIRSVQLQDQRGLDKLSGPIFMLNATNIVYLDLHGNQFTGPIPNLASNIEMEYIDLSKNALTGDVPQSLMQLHHLRVLNLSDNSLCGQLPKFIKKYDCKD</sequence>
<keyword evidence="6" id="KW-1133">Transmembrane helix</keyword>
<evidence type="ECO:0000313" key="13">
    <source>
        <dbReference type="Proteomes" id="UP000000763"/>
    </source>
</evidence>
<accession>Q60F27</accession>
<keyword evidence="7" id="KW-0472">Membrane</keyword>
<name>Q60F27_ORYSJ</name>
<reference evidence="11" key="1">
    <citation type="submission" date="2004-10" db="EMBL/GenBank/DDBJ databases">
        <title>Oryza sativa BAC OSJNBa0059G01 genomic sequence.</title>
        <authorList>
            <person name="Chow T.-Y."/>
            <person name="Hsing Y.-I.C."/>
            <person name="Chen C.-S."/>
            <person name="Chen H.-H."/>
            <person name="Liu S.-M."/>
            <person name="Chao Y.-T."/>
            <person name="Chang S.-J."/>
            <person name="Chen H.-C."/>
            <person name="Chen S.-K."/>
            <person name="Chen T.-R."/>
            <person name="Chen Y.-L."/>
            <person name="Cheng C.-H."/>
            <person name="Chung C.-I."/>
            <person name="Han S.-Y."/>
            <person name="Hsiao S.-H."/>
            <person name="Hsiung J.-N."/>
            <person name="Hsu C.-H."/>
            <person name="Huang J.-J."/>
            <person name="Kau P.-I."/>
            <person name="Lee M.-C."/>
            <person name="Leu H.-L."/>
            <person name="Li Y.-F."/>
            <person name="Lin S.-J."/>
            <person name="Lin Y.-C."/>
            <person name="Wu S.-W."/>
            <person name="Yu C.-Y."/>
            <person name="Yu S.-W."/>
            <person name="Wu H.-P."/>
            <person name="Shaw J.-F."/>
        </authorList>
    </citation>
    <scope>NUCLEOTIDE SEQUENCE</scope>
</reference>
<keyword evidence="9" id="KW-0325">Glycoprotein</keyword>
<dbReference type="Gene3D" id="3.80.10.10">
    <property type="entry name" value="Ribonuclease Inhibitor"/>
    <property type="match status" value="1"/>
</dbReference>
<organism evidence="11 13">
    <name type="scientific">Oryza sativa subsp. japonica</name>
    <name type="common">Rice</name>
    <dbReference type="NCBI Taxonomy" id="39947"/>
    <lineage>
        <taxon>Eukaryota</taxon>
        <taxon>Viridiplantae</taxon>
        <taxon>Streptophyta</taxon>
        <taxon>Embryophyta</taxon>
        <taxon>Tracheophyta</taxon>
        <taxon>Spermatophyta</taxon>
        <taxon>Magnoliopsida</taxon>
        <taxon>Liliopsida</taxon>
        <taxon>Poales</taxon>
        <taxon>Poaceae</taxon>
        <taxon>BOP clade</taxon>
        <taxon>Oryzoideae</taxon>
        <taxon>Oryzeae</taxon>
        <taxon>Oryzinae</taxon>
        <taxon>Oryza</taxon>
        <taxon>Oryza sativa</taxon>
    </lineage>
</organism>
<dbReference type="Pfam" id="PF13855">
    <property type="entry name" value="LRR_8"/>
    <property type="match status" value="1"/>
</dbReference>
<dbReference type="Pfam" id="PF08263">
    <property type="entry name" value="LRRNT_2"/>
    <property type="match status" value="1"/>
</dbReference>
<evidence type="ECO:0000256" key="1">
    <source>
        <dbReference type="ARBA" id="ARBA00004167"/>
    </source>
</evidence>